<organism evidence="1 2">
    <name type="scientific">Coemansia helicoidea</name>
    <dbReference type="NCBI Taxonomy" id="1286919"/>
    <lineage>
        <taxon>Eukaryota</taxon>
        <taxon>Fungi</taxon>
        <taxon>Fungi incertae sedis</taxon>
        <taxon>Zoopagomycota</taxon>
        <taxon>Kickxellomycotina</taxon>
        <taxon>Kickxellomycetes</taxon>
        <taxon>Kickxellales</taxon>
        <taxon>Kickxellaceae</taxon>
        <taxon>Coemansia</taxon>
    </lineage>
</organism>
<accession>A0ACC1KSM1</accession>
<gene>
    <name evidence="1" type="ORF">H4R21_005589</name>
</gene>
<keyword evidence="2" id="KW-1185">Reference proteome</keyword>
<sequence>MHLVAPLGACLVLGAALLSCASARSATGDRLLVLVPTVEAAASYSDLLGSLAQRGFDVSVRAATNTSVALHVDGRRQYDHAALLAPAAKRLGAGLTAQSFVRFVEDGGNLLVAGSSDMSDLGRKLAAQFGVDFEKHGTRAVDHSHHLAPSDHSVVAASRLAAVPAVLSPQLLEGSAVVYFKGVGHRYDASNP</sequence>
<dbReference type="EMBL" id="JANBUN010002590">
    <property type="protein sequence ID" value="KAJ2794213.1"/>
    <property type="molecule type" value="Genomic_DNA"/>
</dbReference>
<dbReference type="Proteomes" id="UP001140087">
    <property type="component" value="Unassembled WGS sequence"/>
</dbReference>
<proteinExistence type="predicted"/>
<name>A0ACC1KSM1_9FUNG</name>
<protein>
    <submittedName>
        <fullName evidence="1">Uncharacterized protein</fullName>
    </submittedName>
</protein>
<evidence type="ECO:0000313" key="1">
    <source>
        <dbReference type="EMBL" id="KAJ2794213.1"/>
    </source>
</evidence>
<feature type="non-terminal residue" evidence="1">
    <location>
        <position position="192"/>
    </location>
</feature>
<reference evidence="1" key="1">
    <citation type="submission" date="2022-07" db="EMBL/GenBank/DDBJ databases">
        <title>Phylogenomic reconstructions and comparative analyses of Kickxellomycotina fungi.</title>
        <authorList>
            <person name="Reynolds N.K."/>
            <person name="Stajich J.E."/>
            <person name="Barry K."/>
            <person name="Grigoriev I.V."/>
            <person name="Crous P."/>
            <person name="Smith M.E."/>
        </authorList>
    </citation>
    <scope>NUCLEOTIDE SEQUENCE</scope>
    <source>
        <strain evidence="1">BCRC 34780</strain>
    </source>
</reference>
<evidence type="ECO:0000313" key="2">
    <source>
        <dbReference type="Proteomes" id="UP001140087"/>
    </source>
</evidence>
<comment type="caution">
    <text evidence="1">The sequence shown here is derived from an EMBL/GenBank/DDBJ whole genome shotgun (WGS) entry which is preliminary data.</text>
</comment>